<dbReference type="SMART" id="SM00220">
    <property type="entry name" value="S_TKc"/>
    <property type="match status" value="1"/>
</dbReference>
<dbReference type="EMBL" id="CP155447">
    <property type="protein sequence ID" value="XBH02134.1"/>
    <property type="molecule type" value="Genomic_DNA"/>
</dbReference>
<feature type="binding site" evidence="7">
    <location>
        <position position="134"/>
    </location>
    <ligand>
        <name>ATP</name>
        <dbReference type="ChEBI" id="CHEBI:30616"/>
    </ligand>
</feature>
<feature type="region of interest" description="Disordered" evidence="8">
    <location>
        <begin position="364"/>
        <end position="394"/>
    </location>
</feature>
<dbReference type="InterPro" id="IPR032675">
    <property type="entry name" value="LRR_dom_sf"/>
</dbReference>
<evidence type="ECO:0000256" key="6">
    <source>
        <dbReference type="ARBA" id="ARBA00022840"/>
    </source>
</evidence>
<evidence type="ECO:0000256" key="7">
    <source>
        <dbReference type="PROSITE-ProRule" id="PRU10141"/>
    </source>
</evidence>
<dbReference type="Pfam" id="PF00069">
    <property type="entry name" value="Pkinase"/>
    <property type="match status" value="1"/>
</dbReference>
<dbReference type="RefSeq" id="WP_406694877.1">
    <property type="nucleotide sequence ID" value="NZ_CP155447.1"/>
</dbReference>
<evidence type="ECO:0000256" key="4">
    <source>
        <dbReference type="ARBA" id="ARBA00022741"/>
    </source>
</evidence>
<keyword evidence="4 7" id="KW-0547">Nucleotide-binding</keyword>
<organism evidence="10">
    <name type="scientific">Singulisphaera sp. Ch08</name>
    <dbReference type="NCBI Taxonomy" id="3120278"/>
    <lineage>
        <taxon>Bacteria</taxon>
        <taxon>Pseudomonadati</taxon>
        <taxon>Planctomycetota</taxon>
        <taxon>Planctomycetia</taxon>
        <taxon>Isosphaerales</taxon>
        <taxon>Isosphaeraceae</taxon>
        <taxon>Singulisphaera</taxon>
    </lineage>
</organism>
<dbReference type="SUPFAM" id="SSF56112">
    <property type="entry name" value="Protein kinase-like (PK-like)"/>
    <property type="match status" value="1"/>
</dbReference>
<keyword evidence="2" id="KW-0723">Serine/threonine-protein kinase</keyword>
<dbReference type="Gene3D" id="1.10.510.10">
    <property type="entry name" value="Transferase(Phosphotransferase) domain 1"/>
    <property type="match status" value="1"/>
</dbReference>
<dbReference type="PROSITE" id="PS00107">
    <property type="entry name" value="PROTEIN_KINASE_ATP"/>
    <property type="match status" value="1"/>
</dbReference>
<dbReference type="InterPro" id="IPR011009">
    <property type="entry name" value="Kinase-like_dom_sf"/>
</dbReference>
<dbReference type="PROSITE" id="PS50011">
    <property type="entry name" value="PROTEIN_KINASE_DOM"/>
    <property type="match status" value="1"/>
</dbReference>
<gene>
    <name evidence="10" type="ORF">V5E97_27925</name>
</gene>
<dbReference type="PANTHER" id="PTHR43289:SF6">
    <property type="entry name" value="SERINE_THREONINE-PROTEIN KINASE NEKL-3"/>
    <property type="match status" value="1"/>
</dbReference>
<dbReference type="CDD" id="cd14014">
    <property type="entry name" value="STKc_PknB_like"/>
    <property type="match status" value="1"/>
</dbReference>
<dbReference type="Gene3D" id="3.80.10.10">
    <property type="entry name" value="Ribonuclease Inhibitor"/>
    <property type="match status" value="1"/>
</dbReference>
<dbReference type="SUPFAM" id="SSF52058">
    <property type="entry name" value="L domain-like"/>
    <property type="match status" value="1"/>
</dbReference>
<evidence type="ECO:0000259" key="9">
    <source>
        <dbReference type="PROSITE" id="PS50011"/>
    </source>
</evidence>
<keyword evidence="6 7" id="KW-0067">ATP-binding</keyword>
<keyword evidence="5 10" id="KW-0418">Kinase</keyword>
<dbReference type="PANTHER" id="PTHR43289">
    <property type="entry name" value="MITOGEN-ACTIVATED PROTEIN KINASE KINASE KINASE 20-RELATED"/>
    <property type="match status" value="1"/>
</dbReference>
<accession>A0AAU7CA09</accession>
<proteinExistence type="predicted"/>
<dbReference type="InterPro" id="IPR000719">
    <property type="entry name" value="Prot_kinase_dom"/>
</dbReference>
<dbReference type="AlphaFoldDB" id="A0AAU7CA09"/>
<evidence type="ECO:0000256" key="2">
    <source>
        <dbReference type="ARBA" id="ARBA00022527"/>
    </source>
</evidence>
<dbReference type="GO" id="GO:0004674">
    <property type="term" value="F:protein serine/threonine kinase activity"/>
    <property type="evidence" value="ECO:0007669"/>
    <property type="project" value="UniProtKB-KW"/>
</dbReference>
<dbReference type="EC" id="2.7.11.1" evidence="1"/>
<evidence type="ECO:0000313" key="10">
    <source>
        <dbReference type="EMBL" id="XBH02134.1"/>
    </source>
</evidence>
<protein>
    <recommendedName>
        <fullName evidence="1">non-specific serine/threonine protein kinase</fullName>
        <ecNumber evidence="1">2.7.11.1</ecNumber>
    </recommendedName>
</protein>
<dbReference type="Gene3D" id="3.30.200.20">
    <property type="entry name" value="Phosphorylase Kinase, domain 1"/>
    <property type="match status" value="1"/>
</dbReference>
<dbReference type="GO" id="GO:0005524">
    <property type="term" value="F:ATP binding"/>
    <property type="evidence" value="ECO:0007669"/>
    <property type="project" value="UniProtKB-UniRule"/>
</dbReference>
<evidence type="ECO:0000256" key="5">
    <source>
        <dbReference type="ARBA" id="ARBA00022777"/>
    </source>
</evidence>
<evidence type="ECO:0000256" key="1">
    <source>
        <dbReference type="ARBA" id="ARBA00012513"/>
    </source>
</evidence>
<evidence type="ECO:0000256" key="3">
    <source>
        <dbReference type="ARBA" id="ARBA00022679"/>
    </source>
</evidence>
<evidence type="ECO:0000256" key="8">
    <source>
        <dbReference type="SAM" id="MobiDB-lite"/>
    </source>
</evidence>
<dbReference type="PROSITE" id="PS00108">
    <property type="entry name" value="PROTEIN_KINASE_ST"/>
    <property type="match status" value="1"/>
</dbReference>
<dbReference type="FunFam" id="1.10.510.10:FF:000021">
    <property type="entry name" value="Serine/threonine protein kinase"/>
    <property type="match status" value="1"/>
</dbReference>
<keyword evidence="3" id="KW-0808">Transferase</keyword>
<feature type="domain" description="Protein kinase" evidence="9">
    <location>
        <begin position="105"/>
        <end position="371"/>
    </location>
</feature>
<dbReference type="InterPro" id="IPR017441">
    <property type="entry name" value="Protein_kinase_ATP_BS"/>
</dbReference>
<sequence>MTERPSKEEIFQAALALSTPEERAAYLVDVCGEDEALRRRIERLLSAHMRVGRFLERPIEAAANMAAFAPSAKSVGQESVPEDEFLLHFLTPSSRPDSLGRLEHYEVLEVVGQGGMGIVLRAFDEKLHRHVAIKALAPTLAILGTSRQRFVREARAAAAVNHDNVIAIHAVEDQGLVPYLVMPFANGCTLQERLNREGALPVLDILRIGLQVADGLAAAHAQGLVHRDIKPSNILLENGVDRVKITDFGLARAVNDPSLTQSGFIAGTPLYMSPEQANGEQVDHRSDLFSLGTVLYALCVGEAPFRATTMIAVLKRVCDHDPRPLREVAPAIPDWLESLIARLHVKDPAGRIQTAAEVAEQLSRRLAEPQMPPPKSIPSQPSERPMKPPADEPALQVSHWPRWLRAIAAIVLLTAGLGASEAIGVTKVRSTVVRLFFPDGTLVVEVDDPAVSVAIDDTDLVITGTGAREIRLKPGAYQVRASKDGKVMQRELVTVTRDARRVVRISKDFNSPTDAETWERSVANLPPEKQVGAVVRRLLELNPGFDGKVTPTFADGKVAELQFVTDEVHDISPVRALRALRTLMCNGNIFMKGKLSDLTPLRGLQLENLMFHNNPVSDLEPLRGMPLWGLGCGETRVTDLSPLKGMKLQVFSAQQTQISDLSPLHGMPLRWLDLYGATHAVSNLNTFNGMPLRYLNLGRLPISDLTPLAGQAQLQQLLVDEMPVSDLTPIRGLGLTQLSILSTRINDLTPIQKMPLTNIRLDYRPDREALLHSLTGLEVINEKPAAEFWKSVAGKSSGSR</sequence>
<dbReference type="InterPro" id="IPR008271">
    <property type="entry name" value="Ser/Thr_kinase_AS"/>
</dbReference>
<name>A0AAU7CA09_9BACT</name>
<reference evidence="10" key="1">
    <citation type="submission" date="2024-05" db="EMBL/GenBank/DDBJ databases">
        <title>Planctomycetes of the genus Singulisphaera possess chitinolytic capabilities.</title>
        <authorList>
            <person name="Ivanova A."/>
        </authorList>
    </citation>
    <scope>NUCLEOTIDE SEQUENCE</scope>
    <source>
        <strain evidence="10">Ch08T</strain>
    </source>
</reference>